<feature type="transmembrane region" description="Helical" evidence="1">
    <location>
        <begin position="78"/>
        <end position="97"/>
    </location>
</feature>
<keyword evidence="1" id="KW-1133">Transmembrane helix</keyword>
<name>C8ZDJ4_YEAS8</name>
<dbReference type="EMBL" id="FN393080">
    <property type="protein sequence ID" value="CAY81460.1"/>
    <property type="molecule type" value="Genomic_DNA"/>
</dbReference>
<reference evidence="2" key="1">
    <citation type="journal article" date="2009" name="Proc. Natl. Acad. Sci. U.S.A.">
        <title>Eukaryote-to-eukaryote gene transfer events revealed by the genome sequence of the wine yeast Saccharomyces cerevisiae EC1118.</title>
        <authorList>
            <person name="Novo M."/>
            <person name="Bigey F."/>
            <person name="Beyne E."/>
            <person name="Galeote V."/>
            <person name="Gavory F."/>
            <person name="Mallet S."/>
            <person name="Cambot B."/>
            <person name="Legras J.L."/>
            <person name="Wincker P."/>
            <person name="Casaregola S."/>
            <person name="Dequin S."/>
        </authorList>
    </citation>
    <scope>NUCLEOTIDE SEQUENCE [LARGE SCALE GENOMIC DNA]</scope>
    <source>
        <strain evidence="2">Lalvin EC1118</strain>
        <strain>Lalvin EC1118 / Prise de mousse</strain>
    </source>
</reference>
<evidence type="ECO:0000313" key="2">
    <source>
        <dbReference type="EMBL" id="CAY81460.1"/>
    </source>
</evidence>
<dbReference type="AlphaFoldDB" id="C8ZDJ4"/>
<protein>
    <submittedName>
        <fullName evidence="2">EC1118_1L7_0771p</fullName>
    </submittedName>
</protein>
<keyword evidence="1" id="KW-0472">Membrane</keyword>
<evidence type="ECO:0000256" key="1">
    <source>
        <dbReference type="SAM" id="Phobius"/>
    </source>
</evidence>
<accession>C8ZDJ4</accession>
<dbReference type="HOGENOM" id="CLU_2293877_0_0_1"/>
<gene>
    <name evidence="2" type="ORF">EC1118_1L7_0771g</name>
</gene>
<sequence length="101" mass="12051">MTRVSIDRNLLDRPYQTNLTYMVHHQSSQSPHSYRTLLEHSRLEIDSLYRRLEGTFSQQHHHRQQHTLAFAFCGRANTFISCFISFASLIRLLTYLLRKIE</sequence>
<keyword evidence="1" id="KW-0812">Transmembrane</keyword>
<proteinExistence type="predicted"/>
<organism evidence="2">
    <name type="scientific">Saccharomyces cerevisiae (strain Lalvin EC1118 / Prise de mousse)</name>
    <name type="common">Baker's yeast</name>
    <dbReference type="NCBI Taxonomy" id="643680"/>
    <lineage>
        <taxon>Eukaryota</taxon>
        <taxon>Fungi</taxon>
        <taxon>Dikarya</taxon>
        <taxon>Ascomycota</taxon>
        <taxon>Saccharomycotina</taxon>
        <taxon>Saccharomycetes</taxon>
        <taxon>Saccharomycetales</taxon>
        <taxon>Saccharomycetaceae</taxon>
        <taxon>Saccharomyces</taxon>
    </lineage>
</organism>
<dbReference type="SMR" id="C8ZDJ4"/>